<sequence length="121" mass="13601">MLCRSMGITEALRLQIEVQKKLHEQLEIQRKLQVQIEEQGKYLQMMLQKQEKEREVTKALSSSGSDDTSPNSIQITPGNEKTEAPDKQDRPVSPNASGKHKETSIVKEEGSSSPKRVRGEA</sequence>
<dbReference type="PANTHER" id="PTHR31499">
    <property type="entry name" value="MYB FAMILY TRANSCRIPTION FACTOR PHL11"/>
    <property type="match status" value="1"/>
</dbReference>
<dbReference type="GO" id="GO:0003700">
    <property type="term" value="F:DNA-binding transcription factor activity"/>
    <property type="evidence" value="ECO:0007669"/>
    <property type="project" value="InterPro"/>
</dbReference>
<evidence type="ECO:0000313" key="4">
    <source>
        <dbReference type="Proteomes" id="UP001345219"/>
    </source>
</evidence>
<organism evidence="3 4">
    <name type="scientific">Trapa incisa</name>
    <dbReference type="NCBI Taxonomy" id="236973"/>
    <lineage>
        <taxon>Eukaryota</taxon>
        <taxon>Viridiplantae</taxon>
        <taxon>Streptophyta</taxon>
        <taxon>Embryophyta</taxon>
        <taxon>Tracheophyta</taxon>
        <taxon>Spermatophyta</taxon>
        <taxon>Magnoliopsida</taxon>
        <taxon>eudicotyledons</taxon>
        <taxon>Gunneridae</taxon>
        <taxon>Pentapetalae</taxon>
        <taxon>rosids</taxon>
        <taxon>malvids</taxon>
        <taxon>Myrtales</taxon>
        <taxon>Lythraceae</taxon>
        <taxon>Trapa</taxon>
    </lineage>
</organism>
<dbReference type="AlphaFoldDB" id="A0AAN7QRS3"/>
<feature type="region of interest" description="Disordered" evidence="1">
    <location>
        <begin position="52"/>
        <end position="121"/>
    </location>
</feature>
<feature type="compositionally biased region" description="Low complexity" evidence="1">
    <location>
        <begin position="61"/>
        <end position="72"/>
    </location>
</feature>
<protein>
    <recommendedName>
        <fullName evidence="2">MYB-CC type transcription factor LHEQLE-containing domain-containing protein</fullName>
    </recommendedName>
</protein>
<evidence type="ECO:0000259" key="2">
    <source>
        <dbReference type="Pfam" id="PF14379"/>
    </source>
</evidence>
<dbReference type="Proteomes" id="UP001345219">
    <property type="component" value="Chromosome 22"/>
</dbReference>
<dbReference type="InterPro" id="IPR025756">
    <property type="entry name" value="Myb_CC_LHEQLE"/>
</dbReference>
<evidence type="ECO:0000256" key="1">
    <source>
        <dbReference type="SAM" id="MobiDB-lite"/>
    </source>
</evidence>
<keyword evidence="4" id="KW-1185">Reference proteome</keyword>
<dbReference type="InterPro" id="IPR046955">
    <property type="entry name" value="PHR1-like"/>
</dbReference>
<reference evidence="3 4" key="1">
    <citation type="journal article" date="2023" name="Hortic Res">
        <title>Pangenome of water caltrop reveals structural variations and asymmetric subgenome divergence after allopolyploidization.</title>
        <authorList>
            <person name="Zhang X."/>
            <person name="Chen Y."/>
            <person name="Wang L."/>
            <person name="Yuan Y."/>
            <person name="Fang M."/>
            <person name="Shi L."/>
            <person name="Lu R."/>
            <person name="Comes H.P."/>
            <person name="Ma Y."/>
            <person name="Chen Y."/>
            <person name="Huang G."/>
            <person name="Zhou Y."/>
            <person name="Zheng Z."/>
            <person name="Qiu Y."/>
        </authorList>
    </citation>
    <scope>NUCLEOTIDE SEQUENCE [LARGE SCALE GENOMIC DNA]</scope>
    <source>
        <tissue evidence="3">Roots</tissue>
    </source>
</reference>
<gene>
    <name evidence="3" type="ORF">SAY87_028139</name>
</gene>
<dbReference type="Pfam" id="PF14379">
    <property type="entry name" value="Myb_CC_LHEQLE"/>
    <property type="match status" value="1"/>
</dbReference>
<feature type="compositionally biased region" description="Basic and acidic residues" evidence="1">
    <location>
        <begin position="80"/>
        <end position="90"/>
    </location>
</feature>
<feature type="compositionally biased region" description="Basic and acidic residues" evidence="1">
    <location>
        <begin position="99"/>
        <end position="110"/>
    </location>
</feature>
<evidence type="ECO:0000313" key="3">
    <source>
        <dbReference type="EMBL" id="KAK4773120.1"/>
    </source>
</evidence>
<accession>A0AAN7QRS3</accession>
<dbReference type="EMBL" id="JAXIOK010000004">
    <property type="protein sequence ID" value="KAK4773120.1"/>
    <property type="molecule type" value="Genomic_DNA"/>
</dbReference>
<dbReference type="PANTHER" id="PTHR31499:SF80">
    <property type="entry name" value="HTH MYB-TYPE DOMAIN-CONTAINING PROTEIN"/>
    <property type="match status" value="1"/>
</dbReference>
<name>A0AAN7QRS3_9MYRT</name>
<feature type="domain" description="MYB-CC type transcription factor LHEQLE-containing" evidence="2">
    <location>
        <begin position="7"/>
        <end position="52"/>
    </location>
</feature>
<comment type="caution">
    <text evidence="3">The sequence shown here is derived from an EMBL/GenBank/DDBJ whole genome shotgun (WGS) entry which is preliminary data.</text>
</comment>
<proteinExistence type="predicted"/>